<feature type="transmembrane region" description="Helical" evidence="1">
    <location>
        <begin position="364"/>
        <end position="383"/>
    </location>
</feature>
<evidence type="ECO:0008006" key="4">
    <source>
        <dbReference type="Google" id="ProtNLM"/>
    </source>
</evidence>
<comment type="caution">
    <text evidence="2">The sequence shown here is derived from an EMBL/GenBank/DDBJ whole genome shotgun (WGS) entry which is preliminary data.</text>
</comment>
<dbReference type="EMBL" id="BRVO01000001">
    <property type="protein sequence ID" value="GLB47814.1"/>
    <property type="molecule type" value="Genomic_DNA"/>
</dbReference>
<keyword evidence="1" id="KW-0472">Membrane</keyword>
<name>A0ABQ5MEL0_9FLAO</name>
<keyword evidence="1" id="KW-0812">Transmembrane</keyword>
<organism evidence="2 3">
    <name type="scientific">Neptunitalea lumnitzerae</name>
    <dbReference type="NCBI Taxonomy" id="2965509"/>
    <lineage>
        <taxon>Bacteria</taxon>
        <taxon>Pseudomonadati</taxon>
        <taxon>Bacteroidota</taxon>
        <taxon>Flavobacteriia</taxon>
        <taxon>Flavobacteriales</taxon>
        <taxon>Flavobacteriaceae</taxon>
        <taxon>Neptunitalea</taxon>
    </lineage>
</organism>
<gene>
    <name evidence="2" type="ORF">Y10_01820</name>
</gene>
<proteinExistence type="predicted"/>
<feature type="transmembrane region" description="Helical" evidence="1">
    <location>
        <begin position="266"/>
        <end position="291"/>
    </location>
</feature>
<evidence type="ECO:0000313" key="3">
    <source>
        <dbReference type="Proteomes" id="UP001143543"/>
    </source>
</evidence>
<dbReference type="Proteomes" id="UP001143543">
    <property type="component" value="Unassembled WGS sequence"/>
</dbReference>
<keyword evidence="1" id="KW-1133">Transmembrane helix</keyword>
<feature type="transmembrane region" description="Helical" evidence="1">
    <location>
        <begin position="15"/>
        <end position="37"/>
    </location>
</feature>
<accession>A0ABQ5MEL0</accession>
<keyword evidence="3" id="KW-1185">Reference proteome</keyword>
<sequence>MLYKLQRKTLVPVQIIGYLITLFIGVSILIATLQFFVDVRSLLSEQTDVFSKKSVIVSKQVSLFKTFNKDGVYFDAEEIEELRSQPFVEEVSTFTNAGFEVSAFTDKSGNVPMFYTDLFFESVPDAYLDVTTDDWKWEPDSDFIPIIIPENYLNLYNFGFAESQGLPVLSKNTITKIQFNIQIAGNGKRKVFKSNIVGFSDKINSILVPMDFLTWANANYSDTEKRKVSRLLVDFKDPSDKAILQFFNAHNYNINKQDLEFTKVIFFFKTGLLFVLLVAVIIIVLSVAFILMSKNLILQKNATTILNLYYIGYSPKQIGKFYQMLTAGVTFVAIVLALICCTLVRGYYLDKFSNMFEATNNPNYIVPIGVFILLVLVGLYYVLLARSIKKLVVPKS</sequence>
<protein>
    <recommendedName>
        <fullName evidence="4">ABC transporter permease</fullName>
    </recommendedName>
</protein>
<evidence type="ECO:0000256" key="1">
    <source>
        <dbReference type="SAM" id="Phobius"/>
    </source>
</evidence>
<reference evidence="2" key="1">
    <citation type="submission" date="2022-07" db="EMBL/GenBank/DDBJ databases">
        <title>Taxonomy of Novel Oxalotrophic and Methylotrophic Bacteria.</title>
        <authorList>
            <person name="Sahin N."/>
            <person name="Tani A."/>
        </authorList>
    </citation>
    <scope>NUCLEOTIDE SEQUENCE</scope>
    <source>
        <strain evidence="2">Y10</strain>
    </source>
</reference>
<evidence type="ECO:0000313" key="2">
    <source>
        <dbReference type="EMBL" id="GLB47814.1"/>
    </source>
</evidence>
<feature type="transmembrane region" description="Helical" evidence="1">
    <location>
        <begin position="325"/>
        <end position="348"/>
    </location>
</feature>
<dbReference type="RefSeq" id="WP_281763479.1">
    <property type="nucleotide sequence ID" value="NZ_BRVO01000001.1"/>
</dbReference>